<dbReference type="Gene3D" id="3.40.50.150">
    <property type="entry name" value="Vaccinia Virus protein VP39"/>
    <property type="match status" value="1"/>
</dbReference>
<dbReference type="CDD" id="cd02440">
    <property type="entry name" value="AdoMet_MTases"/>
    <property type="match status" value="1"/>
</dbReference>
<dbReference type="STRING" id="45286.A0A120K2C8"/>
<name>A0A120K2C8_9SACH</name>
<evidence type="ECO:0000256" key="5">
    <source>
        <dbReference type="ARBA" id="ARBA00048763"/>
    </source>
</evidence>
<dbReference type="GeneID" id="28724412"/>
<evidence type="ECO:0000256" key="4">
    <source>
        <dbReference type="ARBA" id="ARBA00048740"/>
    </source>
</evidence>
<reference evidence="8 9" key="1">
    <citation type="submission" date="2016-01" db="EMBL/GenBank/DDBJ databases">
        <title>Genome sequence of the yeast Holleya sinecauda.</title>
        <authorList>
            <person name="Dietrich F.S."/>
        </authorList>
    </citation>
    <scope>NUCLEOTIDE SEQUENCE [LARGE SCALE GENOMIC DNA]</scope>
    <source>
        <strain evidence="8 9">ATCC 58844</strain>
    </source>
</reference>
<comment type="similarity">
    <text evidence="2">Belongs to the methyltransferase superfamily. Trimethylguanosine synthase family.</text>
</comment>
<sequence length="276" mass="32273">MDHFLHMHKKKYRNQRKKLKELLKRDEYRFKVGNKVTDRRLRKFWNRRKSLFSLVDKGNIYLTDELWYSVTPEVMAKFIAKFIKACIPEATTVLDVFCGGGGNSIQFAKVFDKVYGVDLNLDHLYCTYKNAQAYNVIDRIWLKYGDWVEIAKKGRFQDVKIDCIFASPPWGGPEYLKQEKFDLEKSLIPVPLSDALASFFKLCSNVVMFLPKNSDLAQLSEITARLLGPDAKCKVLYMKKEGWLQGLMCFWGKAFYEYPTSDAEERAPKRCELDYD</sequence>
<organism evidence="8 9">
    <name type="scientific">Eremothecium sinecaudum</name>
    <dbReference type="NCBI Taxonomy" id="45286"/>
    <lineage>
        <taxon>Eukaryota</taxon>
        <taxon>Fungi</taxon>
        <taxon>Dikarya</taxon>
        <taxon>Ascomycota</taxon>
        <taxon>Saccharomycotina</taxon>
        <taxon>Saccharomycetes</taxon>
        <taxon>Saccharomycetales</taxon>
        <taxon>Saccharomycetaceae</taxon>
        <taxon>Eremothecium</taxon>
    </lineage>
</organism>
<evidence type="ECO:0000256" key="6">
    <source>
        <dbReference type="ARBA" id="ARBA00049075"/>
    </source>
</evidence>
<gene>
    <name evidence="8" type="ORF">AW171_hschr53069</name>
</gene>
<keyword evidence="9" id="KW-1185">Reference proteome</keyword>
<dbReference type="InterPro" id="IPR019012">
    <property type="entry name" value="RNA_cap_Gua-N2-MeTrfase"/>
</dbReference>
<protein>
    <recommendedName>
        <fullName evidence="1">Trimethylguanosine synthase</fullName>
    </recommendedName>
    <alternativeName>
        <fullName evidence="7">Cap-specific guanine-N(2) methyltransferase</fullName>
    </alternativeName>
</protein>
<dbReference type="GO" id="GO:0071164">
    <property type="term" value="F:RNA cap trimethylguanosine synthase activity"/>
    <property type="evidence" value="ECO:0007669"/>
    <property type="project" value="TreeGrafter"/>
</dbReference>
<comment type="catalytic activity">
    <reaction evidence="6">
        <text>a 5'-end (N(7)-methyl 5'-triphosphoguanosine)-ribonucleoside in snRNA + S-adenosyl-L-methionine = a 5'-end (N(2),N(7)-dimethyl 5'-triphosphoguanosine)-ribonucleoside in snRNA + S-adenosyl-L-homocysteine + H(+)</text>
        <dbReference type="Rhea" id="RHEA:78471"/>
        <dbReference type="Rhea" id="RHEA-COMP:19085"/>
        <dbReference type="Rhea" id="RHEA-COMP:19087"/>
        <dbReference type="ChEBI" id="CHEBI:15378"/>
        <dbReference type="ChEBI" id="CHEBI:57856"/>
        <dbReference type="ChEBI" id="CHEBI:59789"/>
        <dbReference type="ChEBI" id="CHEBI:156461"/>
        <dbReference type="ChEBI" id="CHEBI:172880"/>
    </reaction>
    <physiologicalReaction direction="left-to-right" evidence="6">
        <dbReference type="Rhea" id="RHEA:78472"/>
    </physiologicalReaction>
</comment>
<dbReference type="SUPFAM" id="SSF53335">
    <property type="entry name" value="S-adenosyl-L-methionine-dependent methyltransferases"/>
    <property type="match status" value="1"/>
</dbReference>
<dbReference type="InterPro" id="IPR029063">
    <property type="entry name" value="SAM-dependent_MTases_sf"/>
</dbReference>
<proteinExistence type="inferred from homology"/>
<evidence type="ECO:0000313" key="8">
    <source>
        <dbReference type="EMBL" id="AMD21136.1"/>
    </source>
</evidence>
<dbReference type="EMBL" id="CP014245">
    <property type="protein sequence ID" value="AMD21136.1"/>
    <property type="molecule type" value="Genomic_DNA"/>
</dbReference>
<comment type="catalytic activity">
    <reaction evidence="3">
        <text>a 5'-end (N(2),N(7)-dimethyl 5'-triphosphoguanosine)-ribonucleoside in snoRNA + S-adenosyl-L-methionine = a 5'-end (N(2),N(2),N(7)-trimethyl 5'-triphosphoguanosine)-ribonucleoside in snoRNA + S-adenosyl-L-homocysteine + H(+)</text>
        <dbReference type="Rhea" id="RHEA:78507"/>
        <dbReference type="Rhea" id="RHEA-COMP:19088"/>
        <dbReference type="Rhea" id="RHEA-COMP:19090"/>
        <dbReference type="ChEBI" id="CHEBI:15378"/>
        <dbReference type="ChEBI" id="CHEBI:57856"/>
        <dbReference type="ChEBI" id="CHEBI:59789"/>
        <dbReference type="ChEBI" id="CHEBI:167623"/>
        <dbReference type="ChEBI" id="CHEBI:172880"/>
    </reaction>
    <physiologicalReaction direction="left-to-right" evidence="3">
        <dbReference type="Rhea" id="RHEA:78508"/>
    </physiologicalReaction>
</comment>
<dbReference type="RefSeq" id="XP_017988132.1">
    <property type="nucleotide sequence ID" value="XM_018132587.1"/>
</dbReference>
<dbReference type="OrthoDB" id="194443at2759"/>
<dbReference type="PANTHER" id="PTHR14741">
    <property type="entry name" value="S-ADENOSYLMETHIONINE-DEPENDENT METHYLTRANSFERASE RELATED"/>
    <property type="match status" value="1"/>
</dbReference>
<comment type="catalytic activity">
    <reaction evidence="4">
        <text>a 5'-end (N(7)-methyl 5'-triphosphoguanosine)-ribonucleoside in snoRNA + S-adenosyl-L-methionine = a 5'-end (N(2),N(7)-dimethyl 5'-triphosphoguanosine)-ribonucleoside in snoRNA + S-adenosyl-L-homocysteine + H(+)</text>
        <dbReference type="Rhea" id="RHEA:78475"/>
        <dbReference type="Rhea" id="RHEA-COMP:19086"/>
        <dbReference type="Rhea" id="RHEA-COMP:19088"/>
        <dbReference type="ChEBI" id="CHEBI:15378"/>
        <dbReference type="ChEBI" id="CHEBI:57856"/>
        <dbReference type="ChEBI" id="CHEBI:59789"/>
        <dbReference type="ChEBI" id="CHEBI:156461"/>
        <dbReference type="ChEBI" id="CHEBI:172880"/>
    </reaction>
    <physiologicalReaction direction="left-to-right" evidence="4">
        <dbReference type="Rhea" id="RHEA:78476"/>
    </physiologicalReaction>
</comment>
<evidence type="ECO:0000313" key="9">
    <source>
        <dbReference type="Proteomes" id="UP000243052"/>
    </source>
</evidence>
<accession>A0A120K2C8</accession>
<evidence type="ECO:0000256" key="7">
    <source>
        <dbReference type="ARBA" id="ARBA00049790"/>
    </source>
</evidence>
<evidence type="ECO:0000256" key="3">
    <source>
        <dbReference type="ARBA" id="ARBA00047418"/>
    </source>
</evidence>
<dbReference type="PANTHER" id="PTHR14741:SF32">
    <property type="entry name" value="TRIMETHYLGUANOSINE SYNTHASE"/>
    <property type="match status" value="1"/>
</dbReference>
<dbReference type="AlphaFoldDB" id="A0A120K2C8"/>
<comment type="catalytic activity">
    <reaction evidence="5">
        <text>a 5'-end (N(2),N(7)-dimethyl 5'-triphosphoguanosine)-ribonucleoside in snRNA + S-adenosyl-L-methionine = a 5'-end (N(2),N(2),N(7)-trimethyl 5'-triphosphoguanosine)-ribonucleoside in snRNA + S-adenosyl-L-homocysteine + H(+)</text>
        <dbReference type="Rhea" id="RHEA:78479"/>
        <dbReference type="Rhea" id="RHEA-COMP:19087"/>
        <dbReference type="Rhea" id="RHEA-COMP:19089"/>
        <dbReference type="ChEBI" id="CHEBI:15378"/>
        <dbReference type="ChEBI" id="CHEBI:57856"/>
        <dbReference type="ChEBI" id="CHEBI:59789"/>
        <dbReference type="ChEBI" id="CHEBI:167623"/>
        <dbReference type="ChEBI" id="CHEBI:172880"/>
    </reaction>
    <physiologicalReaction direction="left-to-right" evidence="5">
        <dbReference type="Rhea" id="RHEA:78480"/>
    </physiologicalReaction>
</comment>
<evidence type="ECO:0000256" key="1">
    <source>
        <dbReference type="ARBA" id="ARBA00018517"/>
    </source>
</evidence>
<dbReference type="GO" id="GO:0005634">
    <property type="term" value="C:nucleus"/>
    <property type="evidence" value="ECO:0007669"/>
    <property type="project" value="TreeGrafter"/>
</dbReference>
<dbReference type="Pfam" id="PF09445">
    <property type="entry name" value="Methyltransf_15"/>
    <property type="match status" value="1"/>
</dbReference>
<dbReference type="Proteomes" id="UP000243052">
    <property type="component" value="Chromosome v"/>
</dbReference>
<evidence type="ECO:0000256" key="2">
    <source>
        <dbReference type="ARBA" id="ARBA00025783"/>
    </source>
</evidence>